<proteinExistence type="predicted"/>
<organism evidence="2 3">
    <name type="scientific">Araneus ventricosus</name>
    <name type="common">Orbweaver spider</name>
    <name type="synonym">Epeira ventricosa</name>
    <dbReference type="NCBI Taxonomy" id="182803"/>
    <lineage>
        <taxon>Eukaryota</taxon>
        <taxon>Metazoa</taxon>
        <taxon>Ecdysozoa</taxon>
        <taxon>Arthropoda</taxon>
        <taxon>Chelicerata</taxon>
        <taxon>Arachnida</taxon>
        <taxon>Araneae</taxon>
        <taxon>Araneomorphae</taxon>
        <taxon>Entelegynae</taxon>
        <taxon>Araneoidea</taxon>
        <taxon>Araneidae</taxon>
        <taxon>Araneus</taxon>
    </lineage>
</organism>
<dbReference type="AlphaFoldDB" id="A0A4Y2AR43"/>
<dbReference type="EMBL" id="BGPR01000028">
    <property type="protein sequence ID" value="GBL82240.1"/>
    <property type="molecule type" value="Genomic_DNA"/>
</dbReference>
<accession>A0A4Y2AR43</accession>
<keyword evidence="3" id="KW-1185">Reference proteome</keyword>
<protein>
    <submittedName>
        <fullName evidence="2">Uncharacterized protein</fullName>
    </submittedName>
</protein>
<comment type="caution">
    <text evidence="2">The sequence shown here is derived from an EMBL/GenBank/DDBJ whole genome shotgun (WGS) entry which is preliminary data.</text>
</comment>
<gene>
    <name evidence="2" type="ORF">AVEN_252423_1</name>
</gene>
<dbReference type="Proteomes" id="UP000499080">
    <property type="component" value="Unassembled WGS sequence"/>
</dbReference>
<feature type="compositionally biased region" description="Low complexity" evidence="1">
    <location>
        <begin position="73"/>
        <end position="108"/>
    </location>
</feature>
<reference evidence="2 3" key="1">
    <citation type="journal article" date="2019" name="Sci. Rep.">
        <title>Orb-weaving spider Araneus ventricosus genome elucidates the spidroin gene catalogue.</title>
        <authorList>
            <person name="Kono N."/>
            <person name="Nakamura H."/>
            <person name="Ohtoshi R."/>
            <person name="Moran D.A.P."/>
            <person name="Shinohara A."/>
            <person name="Yoshida Y."/>
            <person name="Fujiwara M."/>
            <person name="Mori M."/>
            <person name="Tomita M."/>
            <person name="Arakawa K."/>
        </authorList>
    </citation>
    <scope>NUCLEOTIDE SEQUENCE [LARGE SCALE GENOMIC DNA]</scope>
</reference>
<feature type="compositionally biased region" description="Polar residues" evidence="1">
    <location>
        <begin position="46"/>
        <end position="68"/>
    </location>
</feature>
<sequence>MSKHSQSPCFEDDDGNDHLFISLDENSPKRVKWGPAKLFMPEGCNIQPSTTAATQPSFTTPEVSSTASKMRFAQPPATTTASQPSTTTAAASQPSTTAPEPSAAAGSPLGRDGERGQRTYKTVGSWELGGGVKASVVQSSDGAFVNIRQFSCQNRPTMDGVCMSSTTWDYFSEKMLDFIFGEKNSSFVSNNLIIALSEEDGVCLQNIYKSGLYCKDVYKLRAYNIKLKFDQWNVLKNIIFDVSTCLFNLQ</sequence>
<evidence type="ECO:0000256" key="1">
    <source>
        <dbReference type="SAM" id="MobiDB-lite"/>
    </source>
</evidence>
<feature type="region of interest" description="Disordered" evidence="1">
    <location>
        <begin position="1"/>
        <end position="27"/>
    </location>
</feature>
<feature type="region of interest" description="Disordered" evidence="1">
    <location>
        <begin position="39"/>
        <end position="117"/>
    </location>
</feature>
<evidence type="ECO:0000313" key="3">
    <source>
        <dbReference type="Proteomes" id="UP000499080"/>
    </source>
</evidence>
<evidence type="ECO:0000313" key="2">
    <source>
        <dbReference type="EMBL" id="GBL82240.1"/>
    </source>
</evidence>
<name>A0A4Y2AR43_ARAVE</name>